<dbReference type="InterPro" id="IPR018958">
    <property type="entry name" value="Knr4/Smi1-like_dom"/>
</dbReference>
<dbReference type="AlphaFoldDB" id="A0A6N6MR87"/>
<accession>A0A6N6MR87</accession>
<dbReference type="EMBL" id="VZZJ01000016">
    <property type="protein sequence ID" value="KAB1071962.1"/>
    <property type="molecule type" value="Genomic_DNA"/>
</dbReference>
<evidence type="ECO:0000313" key="3">
    <source>
        <dbReference type="Proteomes" id="UP000441523"/>
    </source>
</evidence>
<organism evidence="2 3">
    <name type="scientific">Methylobacterium planeticum</name>
    <dbReference type="NCBI Taxonomy" id="2615211"/>
    <lineage>
        <taxon>Bacteria</taxon>
        <taxon>Pseudomonadati</taxon>
        <taxon>Pseudomonadota</taxon>
        <taxon>Alphaproteobacteria</taxon>
        <taxon>Hyphomicrobiales</taxon>
        <taxon>Methylobacteriaceae</taxon>
        <taxon>Methylobacterium</taxon>
    </lineage>
</organism>
<name>A0A6N6MR87_9HYPH</name>
<dbReference type="Gene3D" id="3.40.1580.10">
    <property type="entry name" value="SMI1/KNR4-like"/>
    <property type="match status" value="1"/>
</dbReference>
<gene>
    <name evidence="2" type="ORF">F6X51_17515</name>
</gene>
<dbReference type="InterPro" id="IPR037883">
    <property type="entry name" value="Knr4/Smi1-like_sf"/>
</dbReference>
<dbReference type="SUPFAM" id="SSF160631">
    <property type="entry name" value="SMI1/KNR4-like"/>
    <property type="match status" value="1"/>
</dbReference>
<reference evidence="2 3" key="1">
    <citation type="submission" date="2019-09" db="EMBL/GenBank/DDBJ databases">
        <title>YIM 132548 draft genome.</title>
        <authorList>
            <person name="Jiang L."/>
        </authorList>
    </citation>
    <scope>NUCLEOTIDE SEQUENCE [LARGE SCALE GENOMIC DNA]</scope>
    <source>
        <strain evidence="2 3">YIM 132548</strain>
    </source>
</reference>
<protein>
    <submittedName>
        <fullName evidence="2">SMI1/KNR4 family protein</fullName>
    </submittedName>
</protein>
<proteinExistence type="predicted"/>
<keyword evidence="3" id="KW-1185">Reference proteome</keyword>
<sequence>MWDGVFAEFRPGFASSEAEIARAEAELGFRLPDSYRSFCGACGAGRTNDHFRIATPLPYEAADLVTRANLIALSVSAAIRALAANPDLADQPVRFDIEGGDEAILERACFFGEGDDGAFLFWDVQGTGEYDIWVMGADLESIRFGGETLLEFVQATQGPRIHTVLGPTALPLPSRFEGIDAATLARAGLPD</sequence>
<comment type="caution">
    <text evidence="2">The sequence shown here is derived from an EMBL/GenBank/DDBJ whole genome shotgun (WGS) entry which is preliminary data.</text>
</comment>
<feature type="domain" description="Knr4/Smi1-like" evidence="1">
    <location>
        <begin position="14"/>
        <end position="155"/>
    </location>
</feature>
<evidence type="ECO:0000313" key="2">
    <source>
        <dbReference type="EMBL" id="KAB1071962.1"/>
    </source>
</evidence>
<dbReference type="Proteomes" id="UP000441523">
    <property type="component" value="Unassembled WGS sequence"/>
</dbReference>
<dbReference type="RefSeq" id="WP_150964966.1">
    <property type="nucleotide sequence ID" value="NZ_VZZJ01000016.1"/>
</dbReference>
<evidence type="ECO:0000259" key="1">
    <source>
        <dbReference type="SMART" id="SM00860"/>
    </source>
</evidence>
<dbReference type="Pfam" id="PF09346">
    <property type="entry name" value="SMI1_KNR4"/>
    <property type="match status" value="1"/>
</dbReference>
<dbReference type="SMART" id="SM00860">
    <property type="entry name" value="SMI1_KNR4"/>
    <property type="match status" value="1"/>
</dbReference>